<dbReference type="SMART" id="SM00278">
    <property type="entry name" value="HhH1"/>
    <property type="match status" value="2"/>
</dbReference>
<feature type="domain" description="Helix-hairpin-helix DNA-binding motif class 1" evidence="7">
    <location>
        <begin position="108"/>
        <end position="127"/>
    </location>
</feature>
<reference evidence="8" key="1">
    <citation type="submission" date="2015-10" db="EMBL/GenBank/DDBJ databases">
        <title>Description of Candidatus Tenderia electrophaga gen. nov, sp. nov., an Uncultivated Electroautotroph from a Biocathode Enrichment.</title>
        <authorList>
            <person name="Eddie B.J."/>
            <person name="Malanoski A.P."/>
            <person name="Wang Z."/>
            <person name="Hall R.J."/>
            <person name="Oh S.D."/>
            <person name="Heiner C."/>
            <person name="Lin B."/>
            <person name="Strycharz-Glaven S.M."/>
        </authorList>
    </citation>
    <scope>NUCLEOTIDE SEQUENCE [LARGE SCALE GENOMIC DNA]</scope>
    <source>
        <strain evidence="8">NRL1</strain>
    </source>
</reference>
<dbReference type="EMBL" id="CP013099">
    <property type="protein sequence ID" value="ALP54021.1"/>
    <property type="molecule type" value="Genomic_DNA"/>
</dbReference>
<keyword evidence="3 6" id="KW-0238">DNA-binding</keyword>
<dbReference type="GO" id="GO:0048476">
    <property type="term" value="C:Holliday junction resolvase complex"/>
    <property type="evidence" value="ECO:0007669"/>
    <property type="project" value="UniProtKB-UniRule"/>
</dbReference>
<evidence type="ECO:0000259" key="7">
    <source>
        <dbReference type="SMART" id="SM00278"/>
    </source>
</evidence>
<evidence type="ECO:0000256" key="6">
    <source>
        <dbReference type="HAMAP-Rule" id="MF_00031"/>
    </source>
</evidence>
<dbReference type="GO" id="GO:0005524">
    <property type="term" value="F:ATP binding"/>
    <property type="evidence" value="ECO:0007669"/>
    <property type="project" value="InterPro"/>
</dbReference>
<dbReference type="GO" id="GO:0009379">
    <property type="term" value="C:Holliday junction helicase complex"/>
    <property type="evidence" value="ECO:0007669"/>
    <property type="project" value="InterPro"/>
</dbReference>
<dbReference type="GO" id="GO:0006310">
    <property type="term" value="P:DNA recombination"/>
    <property type="evidence" value="ECO:0007669"/>
    <property type="project" value="UniProtKB-UniRule"/>
</dbReference>
<dbReference type="Gene3D" id="1.10.8.10">
    <property type="entry name" value="DNA helicase RuvA subunit, C-terminal domain"/>
    <property type="match status" value="1"/>
</dbReference>
<comment type="similarity">
    <text evidence="6">Belongs to the RuvA family.</text>
</comment>
<dbReference type="Pfam" id="PF14520">
    <property type="entry name" value="HHH_5"/>
    <property type="match status" value="1"/>
</dbReference>
<evidence type="ECO:0000313" key="8">
    <source>
        <dbReference type="EMBL" id="ALP54021.1"/>
    </source>
</evidence>
<evidence type="ECO:0000256" key="5">
    <source>
        <dbReference type="ARBA" id="ARBA00023204"/>
    </source>
</evidence>
<dbReference type="GO" id="GO:0000400">
    <property type="term" value="F:four-way junction DNA binding"/>
    <property type="evidence" value="ECO:0007669"/>
    <property type="project" value="UniProtKB-UniRule"/>
</dbReference>
<keyword evidence="9" id="KW-1185">Reference proteome</keyword>
<gene>
    <name evidence="6" type="primary">ruvA</name>
    <name evidence="8" type="ORF">Tel_13255</name>
</gene>
<dbReference type="GO" id="GO:0005737">
    <property type="term" value="C:cytoplasm"/>
    <property type="evidence" value="ECO:0007669"/>
    <property type="project" value="UniProtKB-SubCell"/>
</dbReference>
<dbReference type="Proteomes" id="UP000055136">
    <property type="component" value="Chromosome"/>
</dbReference>
<feature type="domain" description="Helix-hairpin-helix DNA-binding motif class 1" evidence="7">
    <location>
        <begin position="73"/>
        <end position="92"/>
    </location>
</feature>
<keyword evidence="8" id="KW-0547">Nucleotide-binding</keyword>
<protein>
    <recommendedName>
        <fullName evidence="6">Holliday junction branch migration complex subunit RuvA</fullName>
    </recommendedName>
</protein>
<evidence type="ECO:0000256" key="1">
    <source>
        <dbReference type="ARBA" id="ARBA00022490"/>
    </source>
</evidence>
<dbReference type="GO" id="GO:0006281">
    <property type="term" value="P:DNA repair"/>
    <property type="evidence" value="ECO:0007669"/>
    <property type="project" value="UniProtKB-UniRule"/>
</dbReference>
<dbReference type="InterPro" id="IPR000085">
    <property type="entry name" value="RuvA"/>
</dbReference>
<dbReference type="InterPro" id="IPR013849">
    <property type="entry name" value="DNA_helicase_Holl-junc_RuvA_I"/>
</dbReference>
<dbReference type="Gene3D" id="1.10.150.20">
    <property type="entry name" value="5' to 3' exonuclease, C-terminal subdomain"/>
    <property type="match status" value="1"/>
</dbReference>
<dbReference type="Gene3D" id="2.40.50.140">
    <property type="entry name" value="Nucleic acid-binding proteins"/>
    <property type="match status" value="1"/>
</dbReference>
<keyword evidence="8" id="KW-0067">ATP-binding</keyword>
<feature type="region of interest" description="Domain III" evidence="6">
    <location>
        <begin position="151"/>
        <end position="198"/>
    </location>
</feature>
<sequence length="198" mass="21249">MIGRLRGKLILKRAPQLLVDVNGVGYELEAPMSTFYALPEIGAEVLLHTHLVVREDAHLLFGFASEAERGFFRNLIKINGVGAKMGLAILSGMSFDAFARCIQENDVASLVRLPGVGKKTAERLIVEMRDKLDGKSEISLPRPADAAPKADDPLADAVSALVALGYKPNEASRMVRGVSRDGLGSEELIRQALKAAAG</sequence>
<dbReference type="InterPro" id="IPR012340">
    <property type="entry name" value="NA-bd_OB-fold"/>
</dbReference>
<evidence type="ECO:0000313" key="9">
    <source>
        <dbReference type="Proteomes" id="UP000055136"/>
    </source>
</evidence>
<dbReference type="InterPro" id="IPR003583">
    <property type="entry name" value="Hlx-hairpin-Hlx_DNA-bd_motif"/>
</dbReference>
<evidence type="ECO:0000256" key="3">
    <source>
        <dbReference type="ARBA" id="ARBA00023125"/>
    </source>
</evidence>
<keyword evidence="4 6" id="KW-0233">DNA recombination</keyword>
<name>A0A0S2TFV9_9GAMM</name>
<comment type="caution">
    <text evidence="6">Lacks conserved residue(s) required for the propagation of feature annotation.</text>
</comment>
<keyword evidence="1 6" id="KW-0963">Cytoplasm</keyword>
<dbReference type="STRING" id="1748243.Tel_13255"/>
<keyword evidence="5 6" id="KW-0234">DNA repair</keyword>
<keyword evidence="8" id="KW-0378">Hydrolase</keyword>
<dbReference type="Pfam" id="PF01330">
    <property type="entry name" value="RuvA_N"/>
    <property type="match status" value="1"/>
</dbReference>
<comment type="subunit">
    <text evidence="6">Homotetramer. Forms an RuvA(8)-RuvB(12)-Holliday junction (HJ) complex. HJ DNA is sandwiched between 2 RuvA tetramers; dsDNA enters through RuvA and exits via RuvB. An RuvB hexamer assembles on each DNA strand where it exits the tetramer. Each RuvB hexamer is contacted by two RuvA subunits (via domain III) on 2 adjacent RuvB subunits; this complex drives branch migration. In the full resolvosome a probable DNA-RuvA(4)-RuvB(12)-RuvC(2) complex forms which resolves the HJ.</text>
</comment>
<dbReference type="SUPFAM" id="SSF47781">
    <property type="entry name" value="RuvA domain 2-like"/>
    <property type="match status" value="1"/>
</dbReference>
<dbReference type="CDD" id="cd14332">
    <property type="entry name" value="UBA_RuvA_C"/>
    <property type="match status" value="1"/>
</dbReference>
<keyword evidence="2 6" id="KW-0227">DNA damage</keyword>
<dbReference type="GO" id="GO:0009378">
    <property type="term" value="F:four-way junction helicase activity"/>
    <property type="evidence" value="ECO:0007669"/>
    <property type="project" value="InterPro"/>
</dbReference>
<accession>A0A0S2TFV9</accession>
<comment type="function">
    <text evidence="6">The RuvA-RuvB-RuvC complex processes Holliday junction (HJ) DNA during genetic recombination and DNA repair, while the RuvA-RuvB complex plays an important role in the rescue of blocked DNA replication forks via replication fork reversal (RFR). RuvA specifically binds to HJ cruciform DNA, conferring on it an open structure. The RuvB hexamer acts as an ATP-dependent pump, pulling dsDNA into and through the RuvAB complex. HJ branch migration allows RuvC to scan DNA until it finds its consensus sequence, where it cleaves and resolves the cruciform DNA.</text>
</comment>
<dbReference type="HAMAP" id="MF_00031">
    <property type="entry name" value="DNA_HJ_migration_RuvA"/>
    <property type="match status" value="1"/>
</dbReference>
<dbReference type="InterPro" id="IPR011114">
    <property type="entry name" value="RuvA_C"/>
</dbReference>
<keyword evidence="8" id="KW-0347">Helicase</keyword>
<proteinExistence type="inferred from homology"/>
<dbReference type="SUPFAM" id="SSF50249">
    <property type="entry name" value="Nucleic acid-binding proteins"/>
    <property type="match status" value="1"/>
</dbReference>
<feature type="region of interest" description="Domain I" evidence="6">
    <location>
        <begin position="1"/>
        <end position="64"/>
    </location>
</feature>
<dbReference type="KEGG" id="tee:Tel_13255"/>
<evidence type="ECO:0000256" key="2">
    <source>
        <dbReference type="ARBA" id="ARBA00022763"/>
    </source>
</evidence>
<organism evidence="8 9">
    <name type="scientific">Candidatus Tenderia electrophaga</name>
    <dbReference type="NCBI Taxonomy" id="1748243"/>
    <lineage>
        <taxon>Bacteria</taxon>
        <taxon>Pseudomonadati</taxon>
        <taxon>Pseudomonadota</taxon>
        <taxon>Gammaproteobacteria</taxon>
        <taxon>Candidatus Tenderiales</taxon>
        <taxon>Candidatus Tenderiaceae</taxon>
        <taxon>Candidatus Tenderia</taxon>
    </lineage>
</organism>
<dbReference type="SUPFAM" id="SSF46929">
    <property type="entry name" value="DNA helicase RuvA subunit, C-terminal domain"/>
    <property type="match status" value="1"/>
</dbReference>
<evidence type="ECO:0000256" key="4">
    <source>
        <dbReference type="ARBA" id="ARBA00023172"/>
    </source>
</evidence>
<dbReference type="NCBIfam" id="TIGR00084">
    <property type="entry name" value="ruvA"/>
    <property type="match status" value="1"/>
</dbReference>
<comment type="subcellular location">
    <subcellularLocation>
        <location evidence="6">Cytoplasm</location>
    </subcellularLocation>
</comment>
<dbReference type="InterPro" id="IPR010994">
    <property type="entry name" value="RuvA_2-like"/>
</dbReference>
<dbReference type="InterPro" id="IPR036267">
    <property type="entry name" value="RuvA_C_sf"/>
</dbReference>
<dbReference type="Pfam" id="PF07499">
    <property type="entry name" value="RuvA_C"/>
    <property type="match status" value="1"/>
</dbReference>
<dbReference type="AlphaFoldDB" id="A0A0S2TFV9"/>
<comment type="domain">
    <text evidence="6">Has three domains with a flexible linker between the domains II and III and assumes an 'L' shape. Domain III is highly mobile and contacts RuvB.</text>
</comment>